<proteinExistence type="predicted"/>
<comment type="subcellular location">
    <subcellularLocation>
        <location evidence="2">Membrane</location>
    </subcellularLocation>
</comment>
<dbReference type="GO" id="GO:0005886">
    <property type="term" value="C:plasma membrane"/>
    <property type="evidence" value="ECO:0007669"/>
    <property type="project" value="TreeGrafter"/>
</dbReference>
<keyword evidence="7 13" id="KW-0418">Kinase</keyword>
<organism evidence="13 14">
    <name type="scientific">Nocardia nova</name>
    <dbReference type="NCBI Taxonomy" id="37330"/>
    <lineage>
        <taxon>Bacteria</taxon>
        <taxon>Bacillati</taxon>
        <taxon>Actinomycetota</taxon>
        <taxon>Actinomycetes</taxon>
        <taxon>Mycobacteriales</taxon>
        <taxon>Nocardiaceae</taxon>
        <taxon>Nocardia</taxon>
    </lineage>
</organism>
<dbReference type="PANTHER" id="PTHR45436">
    <property type="entry name" value="SENSOR HISTIDINE KINASE YKOH"/>
    <property type="match status" value="1"/>
</dbReference>
<dbReference type="EMBL" id="PSZC01000013">
    <property type="protein sequence ID" value="PPJ36515.1"/>
    <property type="molecule type" value="Genomic_DNA"/>
</dbReference>
<keyword evidence="11" id="KW-0472">Membrane</keyword>
<keyword evidence="4" id="KW-0597">Phosphoprotein</keyword>
<evidence type="ECO:0000256" key="4">
    <source>
        <dbReference type="ARBA" id="ARBA00022553"/>
    </source>
</evidence>
<keyword evidence="9" id="KW-0902">Two-component regulatory system</keyword>
<dbReference type="PANTHER" id="PTHR45436:SF5">
    <property type="entry name" value="SENSOR HISTIDINE KINASE TRCS"/>
    <property type="match status" value="1"/>
</dbReference>
<dbReference type="InterPro" id="IPR036890">
    <property type="entry name" value="HATPase_C_sf"/>
</dbReference>
<evidence type="ECO:0000256" key="9">
    <source>
        <dbReference type="ARBA" id="ARBA00023012"/>
    </source>
</evidence>
<evidence type="ECO:0000256" key="2">
    <source>
        <dbReference type="ARBA" id="ARBA00004370"/>
    </source>
</evidence>
<dbReference type="InterPro" id="IPR003594">
    <property type="entry name" value="HATPase_dom"/>
</dbReference>
<dbReference type="Pfam" id="PF00672">
    <property type="entry name" value="HAMP"/>
    <property type="match status" value="1"/>
</dbReference>
<dbReference type="AlphaFoldDB" id="A0A2S6AMQ1"/>
<dbReference type="Pfam" id="PF02518">
    <property type="entry name" value="HATPase_c"/>
    <property type="match status" value="1"/>
</dbReference>
<evidence type="ECO:0000256" key="8">
    <source>
        <dbReference type="ARBA" id="ARBA00022989"/>
    </source>
</evidence>
<evidence type="ECO:0000259" key="12">
    <source>
        <dbReference type="SMART" id="SM00387"/>
    </source>
</evidence>
<evidence type="ECO:0000256" key="7">
    <source>
        <dbReference type="ARBA" id="ARBA00022777"/>
    </source>
</evidence>
<reference evidence="13 14" key="1">
    <citation type="submission" date="2018-02" db="EMBL/GenBank/DDBJ databases">
        <title>8 Nocardia nova and 1 Nocardia cyriacigeorgica strain used for evolution to TMP-SMX.</title>
        <authorList>
            <person name="Mehta H."/>
            <person name="Weng J."/>
            <person name="Shamoo Y."/>
        </authorList>
    </citation>
    <scope>NUCLEOTIDE SEQUENCE [LARGE SCALE GENOMIC DNA]</scope>
    <source>
        <strain evidence="13 14">MDA3139</strain>
    </source>
</reference>
<evidence type="ECO:0000256" key="10">
    <source>
        <dbReference type="SAM" id="MobiDB-lite"/>
    </source>
</evidence>
<protein>
    <recommendedName>
        <fullName evidence="3">histidine kinase</fullName>
        <ecNumber evidence="3">2.7.13.3</ecNumber>
    </recommendedName>
</protein>
<evidence type="ECO:0000313" key="14">
    <source>
        <dbReference type="Proteomes" id="UP000239874"/>
    </source>
</evidence>
<evidence type="ECO:0000256" key="1">
    <source>
        <dbReference type="ARBA" id="ARBA00000085"/>
    </source>
</evidence>
<evidence type="ECO:0000256" key="3">
    <source>
        <dbReference type="ARBA" id="ARBA00012438"/>
    </source>
</evidence>
<gene>
    <name evidence="13" type="ORF">C5E45_18955</name>
</gene>
<dbReference type="Pfam" id="PF08376">
    <property type="entry name" value="NIT"/>
    <property type="match status" value="1"/>
</dbReference>
<sequence length="817" mass="87382">MFKAKLGVRGQILSIALVPSLALLLVGLWVAASLLLQGRHAENWAAEIDRNTAPGMEFAVQAQNERRLTLLEIGGGAQHAGELTAQRARVDGAIQTIIAAGQRISSLDGSFNGALDAARSLTSQLPAVRQRADAGTLSADEAYSYFNRLTQVAAGGMELLARAAPTSETAAEESNGARLFHIAEAMSKGNALAAAAVTGNGLSAEQLLEYSRQIGFYRSEIANIEPQLNTRAQASVRALINSEPWRRLATMEDALIQRGVSQQSSSASIGRIKDASEPAPLPLSVADWQDAATQVGNSLIDLWQTQNHYALRSAADHGNVTARNSLLGGGAVLVISVAAFLIAAWLATRTIRRLRRLRHETLALADDQLPRITERLQAGRTVDLDTDVVRLDFGTDEVGQVADAFNRAQLEAVTAAVSEARTRTAVNALFLNIAYRSQLVIHRQLEVLDQAERELEDPVQLELLFKLDHLATRERRNAENLIILSGGQPGRQWRNPVPLLDLVRSAVAETEDYARVQVVRAPDGSVAGTAVADLIHLLAELMDNATSFSPPGSKVEISGNVVGKGILVEVSDQGLGMAAEDIQRVNETLSNPVDFSVANLSDDSRLGLFVVALLAARHNISVRLAESHYGGIRAIVVIPSELIATETATNDHRPAGRVTPLAPSTTAEPIGPGDTWQADVPVAPAAVARGDLAPDPKEPAHRPAPPDQYPGAYPAQDPAFAPAEPSAVSPSFQNPVPVRPHGGDKPPLPRRRRQQSLAPELAQAPAPSMPRDGGADGPQRPRSADQARNLMSAIENGTRQGRRRRPDTTPYEPEGSQ</sequence>
<keyword evidence="5" id="KW-0808">Transferase</keyword>
<feature type="region of interest" description="Disordered" evidence="10">
    <location>
        <begin position="648"/>
        <end position="678"/>
    </location>
</feature>
<evidence type="ECO:0000256" key="11">
    <source>
        <dbReference type="SAM" id="Phobius"/>
    </source>
</evidence>
<comment type="caution">
    <text evidence="13">The sequence shown here is derived from an EMBL/GenBank/DDBJ whole genome shotgun (WGS) entry which is preliminary data.</text>
</comment>
<dbReference type="EC" id="2.7.13.3" evidence="3"/>
<dbReference type="OrthoDB" id="3502710at2"/>
<feature type="region of interest" description="Disordered" evidence="10">
    <location>
        <begin position="690"/>
        <end position="817"/>
    </location>
</feature>
<comment type="catalytic activity">
    <reaction evidence="1">
        <text>ATP + protein L-histidine = ADP + protein N-phospho-L-histidine.</text>
        <dbReference type="EC" id="2.7.13.3"/>
    </reaction>
</comment>
<dbReference type="GO" id="GO:0000160">
    <property type="term" value="P:phosphorelay signal transduction system"/>
    <property type="evidence" value="ECO:0007669"/>
    <property type="project" value="UniProtKB-KW"/>
</dbReference>
<dbReference type="Proteomes" id="UP000239874">
    <property type="component" value="Unassembled WGS sequence"/>
</dbReference>
<dbReference type="InterPro" id="IPR050428">
    <property type="entry name" value="TCS_sensor_his_kinase"/>
</dbReference>
<dbReference type="GO" id="GO:0004673">
    <property type="term" value="F:protein histidine kinase activity"/>
    <property type="evidence" value="ECO:0007669"/>
    <property type="project" value="UniProtKB-EC"/>
</dbReference>
<evidence type="ECO:0000256" key="5">
    <source>
        <dbReference type="ARBA" id="ARBA00022679"/>
    </source>
</evidence>
<evidence type="ECO:0000313" key="13">
    <source>
        <dbReference type="EMBL" id="PPJ36515.1"/>
    </source>
</evidence>
<keyword evidence="8 11" id="KW-1133">Transmembrane helix</keyword>
<feature type="transmembrane region" description="Helical" evidence="11">
    <location>
        <begin position="12"/>
        <end position="36"/>
    </location>
</feature>
<accession>A0A2S6AMQ1</accession>
<dbReference type="RefSeq" id="WP_104377197.1">
    <property type="nucleotide sequence ID" value="NZ_PSZC01000013.1"/>
</dbReference>
<evidence type="ECO:0000256" key="6">
    <source>
        <dbReference type="ARBA" id="ARBA00022692"/>
    </source>
</evidence>
<feature type="compositionally biased region" description="Basic and acidic residues" evidence="10">
    <location>
        <begin position="692"/>
        <end position="701"/>
    </location>
</feature>
<keyword evidence="6 11" id="KW-0812">Transmembrane</keyword>
<dbReference type="InterPro" id="IPR013587">
    <property type="entry name" value="Nitrate/nitrite_sensing"/>
</dbReference>
<dbReference type="SUPFAM" id="SSF55874">
    <property type="entry name" value="ATPase domain of HSP90 chaperone/DNA topoisomerase II/histidine kinase"/>
    <property type="match status" value="1"/>
</dbReference>
<name>A0A2S6AMQ1_9NOCA</name>
<dbReference type="Gene3D" id="3.30.565.10">
    <property type="entry name" value="Histidine kinase-like ATPase, C-terminal domain"/>
    <property type="match status" value="1"/>
</dbReference>
<dbReference type="SMART" id="SM00387">
    <property type="entry name" value="HATPase_c"/>
    <property type="match status" value="1"/>
</dbReference>
<dbReference type="InterPro" id="IPR003660">
    <property type="entry name" value="HAMP_dom"/>
</dbReference>
<feature type="transmembrane region" description="Helical" evidence="11">
    <location>
        <begin position="326"/>
        <end position="348"/>
    </location>
</feature>
<feature type="domain" description="Histidine kinase/HSP90-like ATPase" evidence="12">
    <location>
        <begin position="529"/>
        <end position="642"/>
    </location>
</feature>
<dbReference type="Gene3D" id="6.10.340.10">
    <property type="match status" value="1"/>
</dbReference>